<dbReference type="Proteomes" id="UP000245461">
    <property type="component" value="Unassembled WGS sequence"/>
</dbReference>
<evidence type="ECO:0000256" key="7">
    <source>
        <dbReference type="ARBA" id="ARBA00022958"/>
    </source>
</evidence>
<dbReference type="HAMAP" id="MF_00276">
    <property type="entry name" value="KdpC"/>
    <property type="match status" value="1"/>
</dbReference>
<evidence type="ECO:0000256" key="8">
    <source>
        <dbReference type="ARBA" id="ARBA00022989"/>
    </source>
</evidence>
<keyword evidence="1 11" id="KW-0813">Transport</keyword>
<keyword evidence="7 11" id="KW-0630">Potassium</keyword>
<evidence type="ECO:0000256" key="3">
    <source>
        <dbReference type="ARBA" id="ARBA00022538"/>
    </source>
</evidence>
<dbReference type="OrthoDB" id="9788285at2"/>
<dbReference type="PANTHER" id="PTHR30042:SF2">
    <property type="entry name" value="POTASSIUM-TRANSPORTING ATPASE KDPC SUBUNIT"/>
    <property type="match status" value="1"/>
</dbReference>
<comment type="subcellular location">
    <subcellularLocation>
        <location evidence="11">Cell membrane</location>
        <topology evidence="11">Single-pass membrane protein</topology>
    </subcellularLocation>
</comment>
<dbReference type="PIRSF" id="PIRSF001296">
    <property type="entry name" value="K_ATPase_KdpC"/>
    <property type="match status" value="1"/>
</dbReference>
<proteinExistence type="inferred from homology"/>
<reference evidence="12 13" key="1">
    <citation type="submission" date="2018-05" db="EMBL/GenBank/DDBJ databases">
        <title>Zavarzinia sp. HR-AS.</title>
        <authorList>
            <person name="Lee Y."/>
            <person name="Jeon C.O."/>
        </authorList>
    </citation>
    <scope>NUCLEOTIDE SEQUENCE [LARGE SCALE GENOMIC DNA]</scope>
    <source>
        <strain evidence="12 13">HR-AS</strain>
    </source>
</reference>
<keyword evidence="13" id="KW-1185">Reference proteome</keyword>
<dbReference type="GO" id="GO:0005524">
    <property type="term" value="F:ATP binding"/>
    <property type="evidence" value="ECO:0007669"/>
    <property type="project" value="UniProtKB-UniRule"/>
</dbReference>
<evidence type="ECO:0000256" key="9">
    <source>
        <dbReference type="ARBA" id="ARBA00023065"/>
    </source>
</evidence>
<evidence type="ECO:0000256" key="4">
    <source>
        <dbReference type="ARBA" id="ARBA00022692"/>
    </source>
</evidence>
<comment type="subunit">
    <text evidence="11">The system is composed of three essential subunits: KdpA, KdpB and KdpC.</text>
</comment>
<gene>
    <name evidence="11" type="primary">kdpC</name>
    <name evidence="12" type="ORF">DKG74_08195</name>
</gene>
<comment type="caution">
    <text evidence="12">The sequence shown here is derived from an EMBL/GenBank/DDBJ whole genome shotgun (WGS) entry which is preliminary data.</text>
</comment>
<keyword evidence="9 11" id="KW-0406">Ion transport</keyword>
<dbReference type="PANTHER" id="PTHR30042">
    <property type="entry name" value="POTASSIUM-TRANSPORTING ATPASE C CHAIN"/>
    <property type="match status" value="1"/>
</dbReference>
<dbReference type="GO" id="GO:0005886">
    <property type="term" value="C:plasma membrane"/>
    <property type="evidence" value="ECO:0007669"/>
    <property type="project" value="UniProtKB-SubCell"/>
</dbReference>
<evidence type="ECO:0000256" key="6">
    <source>
        <dbReference type="ARBA" id="ARBA00022840"/>
    </source>
</evidence>
<keyword evidence="2 11" id="KW-1003">Cell membrane</keyword>
<keyword evidence="10 11" id="KW-0472">Membrane</keyword>
<dbReference type="Pfam" id="PF02669">
    <property type="entry name" value="KdpC"/>
    <property type="match status" value="1"/>
</dbReference>
<dbReference type="RefSeq" id="WP_109904520.1">
    <property type="nucleotide sequence ID" value="NZ_QGLE01000003.1"/>
</dbReference>
<comment type="similarity">
    <text evidence="11">Belongs to the KdpC family.</text>
</comment>
<keyword evidence="3 11" id="KW-0633">Potassium transport</keyword>
<evidence type="ECO:0000256" key="2">
    <source>
        <dbReference type="ARBA" id="ARBA00022475"/>
    </source>
</evidence>
<evidence type="ECO:0000256" key="1">
    <source>
        <dbReference type="ARBA" id="ARBA00022448"/>
    </source>
</evidence>
<protein>
    <recommendedName>
        <fullName evidence="11">Potassium-transporting ATPase KdpC subunit</fullName>
    </recommendedName>
    <alternativeName>
        <fullName evidence="11">ATP phosphohydrolase [potassium-transporting] C chain</fullName>
    </alternativeName>
    <alternativeName>
        <fullName evidence="11">Potassium-binding and translocating subunit C</fullName>
    </alternativeName>
    <alternativeName>
        <fullName evidence="11">Potassium-translocating ATPase C chain</fullName>
    </alternativeName>
</protein>
<sequence>MLSLIRPALVLVVAFTAITGALYPALVTGIAEGAFPRQAHGSLIKDETGRVIGSSLIGQGFTGSRYFHGRPSAAGSAGYDAGASSGSNLGPTSKPLIDRVKQGVDVARAETGAERLPVDLVTASGSGLDPHVSPAAAYLQVERVAKARGLDPARLRSLVDAHVEGRQLGALGEPRVNVLLLNLALDRLTP</sequence>
<accession>A0A317EHS2</accession>
<evidence type="ECO:0000256" key="10">
    <source>
        <dbReference type="ARBA" id="ARBA00023136"/>
    </source>
</evidence>
<evidence type="ECO:0000256" key="11">
    <source>
        <dbReference type="HAMAP-Rule" id="MF_00276"/>
    </source>
</evidence>
<dbReference type="NCBIfam" id="TIGR00681">
    <property type="entry name" value="kdpC"/>
    <property type="match status" value="1"/>
</dbReference>
<comment type="function">
    <text evidence="11">Part of the high-affinity ATP-driven potassium transport (or Kdp) system, which catalyzes the hydrolysis of ATP coupled with the electrogenic transport of potassium into the cytoplasm. This subunit acts as a catalytic chaperone that increases the ATP-binding affinity of the ATP-hydrolyzing subunit KdpB by the formation of a transient KdpB/KdpC/ATP ternary complex.</text>
</comment>
<dbReference type="EMBL" id="QGLE01000003">
    <property type="protein sequence ID" value="PWR24765.1"/>
    <property type="molecule type" value="Genomic_DNA"/>
</dbReference>
<evidence type="ECO:0000313" key="13">
    <source>
        <dbReference type="Proteomes" id="UP000245461"/>
    </source>
</evidence>
<keyword evidence="4 11" id="KW-0812">Transmembrane</keyword>
<dbReference type="AlphaFoldDB" id="A0A317EHS2"/>
<keyword evidence="8 11" id="KW-1133">Transmembrane helix</keyword>
<organism evidence="12 13">
    <name type="scientific">Zavarzinia aquatilis</name>
    <dbReference type="NCBI Taxonomy" id="2211142"/>
    <lineage>
        <taxon>Bacteria</taxon>
        <taxon>Pseudomonadati</taxon>
        <taxon>Pseudomonadota</taxon>
        <taxon>Alphaproteobacteria</taxon>
        <taxon>Rhodospirillales</taxon>
        <taxon>Zavarziniaceae</taxon>
        <taxon>Zavarzinia</taxon>
    </lineage>
</organism>
<name>A0A317EHS2_9PROT</name>
<dbReference type="NCBIfam" id="NF001454">
    <property type="entry name" value="PRK00315.1"/>
    <property type="match status" value="1"/>
</dbReference>
<evidence type="ECO:0000256" key="5">
    <source>
        <dbReference type="ARBA" id="ARBA00022741"/>
    </source>
</evidence>
<keyword evidence="5 11" id="KW-0547">Nucleotide-binding</keyword>
<evidence type="ECO:0000313" key="12">
    <source>
        <dbReference type="EMBL" id="PWR24765.1"/>
    </source>
</evidence>
<dbReference type="GO" id="GO:0008556">
    <property type="term" value="F:P-type potassium transmembrane transporter activity"/>
    <property type="evidence" value="ECO:0007669"/>
    <property type="project" value="InterPro"/>
</dbReference>
<keyword evidence="6 11" id="KW-0067">ATP-binding</keyword>
<dbReference type="InterPro" id="IPR003820">
    <property type="entry name" value="KdpC"/>
</dbReference>